<dbReference type="RefSeq" id="WP_343894290.1">
    <property type="nucleotide sequence ID" value="NZ_BAAAFZ010000011.1"/>
</dbReference>
<evidence type="ECO:0000256" key="1">
    <source>
        <dbReference type="SAM" id="MobiDB-lite"/>
    </source>
</evidence>
<keyword evidence="2" id="KW-1133">Transmembrane helix</keyword>
<evidence type="ECO:0008006" key="5">
    <source>
        <dbReference type="Google" id="ProtNLM"/>
    </source>
</evidence>
<dbReference type="Proteomes" id="UP001501588">
    <property type="component" value="Unassembled WGS sequence"/>
</dbReference>
<dbReference type="NCBIfam" id="NF033632">
    <property type="entry name" value="SLATT_4"/>
    <property type="match status" value="1"/>
</dbReference>
<accession>A0ABN1EV22</accession>
<comment type="caution">
    <text evidence="3">The sequence shown here is derived from an EMBL/GenBank/DDBJ whole genome shotgun (WGS) entry which is preliminary data.</text>
</comment>
<evidence type="ECO:0000313" key="3">
    <source>
        <dbReference type="EMBL" id="GAA0575116.1"/>
    </source>
</evidence>
<organism evidence="3 4">
    <name type="scientific">Craurococcus roseus</name>
    <dbReference type="NCBI Taxonomy" id="77585"/>
    <lineage>
        <taxon>Bacteria</taxon>
        <taxon>Pseudomonadati</taxon>
        <taxon>Pseudomonadota</taxon>
        <taxon>Alphaproteobacteria</taxon>
        <taxon>Acetobacterales</taxon>
        <taxon>Acetobacteraceae</taxon>
        <taxon>Craurococcus</taxon>
    </lineage>
</organism>
<keyword evidence="2" id="KW-0472">Membrane</keyword>
<evidence type="ECO:0000313" key="4">
    <source>
        <dbReference type="Proteomes" id="UP001501588"/>
    </source>
</evidence>
<feature type="region of interest" description="Disordered" evidence="1">
    <location>
        <begin position="1"/>
        <end position="20"/>
    </location>
</feature>
<gene>
    <name evidence="3" type="ORF">GCM10009416_12180</name>
</gene>
<keyword evidence="4" id="KW-1185">Reference proteome</keyword>
<proteinExistence type="predicted"/>
<feature type="transmembrane region" description="Helical" evidence="2">
    <location>
        <begin position="85"/>
        <end position="105"/>
    </location>
</feature>
<protein>
    <recommendedName>
        <fullName evidence="5">SMODS and SLOG-associating 2TM effector domain-containing protein</fullName>
    </recommendedName>
</protein>
<feature type="transmembrane region" description="Helical" evidence="2">
    <location>
        <begin position="131"/>
        <end position="153"/>
    </location>
</feature>
<dbReference type="EMBL" id="BAAAFZ010000011">
    <property type="protein sequence ID" value="GAA0575116.1"/>
    <property type="molecule type" value="Genomic_DNA"/>
</dbReference>
<feature type="compositionally biased region" description="Polar residues" evidence="1">
    <location>
        <begin position="26"/>
        <end position="37"/>
    </location>
</feature>
<name>A0ABN1EV22_9PROT</name>
<sequence>MSETAALSPPTPDNDTDGDAKVVAISGTTASRGQTGSVPPESGKAADPVWLGEARKEAARIEYDCQFHAEAQFEACARWARWSTALGFVSAVLGALTASAVASVLGDAGLGVGVQTAAETAARSQNDWPTVLKLCIAFGALFAGVVAAAVRFLDPQGRTAQHGAAGKRYRALADEARQFRNLEATADATRDNLFHHLQTMIRHRAEIHEAAPVVPKKAVAATRAKAKNDADLVGLAEKAGRGAPA</sequence>
<feature type="region of interest" description="Disordered" evidence="1">
    <location>
        <begin position="26"/>
        <end position="47"/>
    </location>
</feature>
<keyword evidence="2" id="KW-0812">Transmembrane</keyword>
<evidence type="ECO:0000256" key="2">
    <source>
        <dbReference type="SAM" id="Phobius"/>
    </source>
</evidence>
<reference evidence="3 4" key="1">
    <citation type="journal article" date="2019" name="Int. J. Syst. Evol. Microbiol.">
        <title>The Global Catalogue of Microorganisms (GCM) 10K type strain sequencing project: providing services to taxonomists for standard genome sequencing and annotation.</title>
        <authorList>
            <consortium name="The Broad Institute Genomics Platform"/>
            <consortium name="The Broad Institute Genome Sequencing Center for Infectious Disease"/>
            <person name="Wu L."/>
            <person name="Ma J."/>
        </authorList>
    </citation>
    <scope>NUCLEOTIDE SEQUENCE [LARGE SCALE GENOMIC DNA]</scope>
    <source>
        <strain evidence="3 4">JCM 9933</strain>
    </source>
</reference>